<protein>
    <recommendedName>
        <fullName evidence="4">Acetyl xylan esterase domain-containing protein</fullName>
    </recommendedName>
</protein>
<feature type="domain" description="Acetyl xylan esterase" evidence="4">
    <location>
        <begin position="63"/>
        <end position="227"/>
    </location>
</feature>
<dbReference type="AlphaFoldDB" id="A0A381X193"/>
<dbReference type="Gene3D" id="3.40.50.1820">
    <property type="entry name" value="alpha/beta hydrolase"/>
    <property type="match status" value="1"/>
</dbReference>
<dbReference type="Pfam" id="PF05448">
    <property type="entry name" value="AXE1"/>
    <property type="match status" value="1"/>
</dbReference>
<evidence type="ECO:0000259" key="4">
    <source>
        <dbReference type="Pfam" id="PF05448"/>
    </source>
</evidence>
<evidence type="ECO:0000313" key="5">
    <source>
        <dbReference type="EMBL" id="SVA58470.1"/>
    </source>
</evidence>
<dbReference type="PANTHER" id="PTHR22946">
    <property type="entry name" value="DIENELACTONE HYDROLASE DOMAIN-CONTAINING PROTEIN-RELATED"/>
    <property type="match status" value="1"/>
</dbReference>
<dbReference type="InterPro" id="IPR050261">
    <property type="entry name" value="FrsA_esterase"/>
</dbReference>
<name>A0A381X193_9ZZZZ</name>
<sequence length="327" mass="37419">VVDSDKELDMGNTHHSRLHRNQANRTGVRRPGLIHIMFYQITAFVFLLSISACGKLEIPVENYYDYDLDFPLQDSVRAVQETDIYNMHYVTYVSINNANVTGLLTVPKMASKPVPVIIFLHGIGDYKDRDYMEQGHQFMVDSSYAVFRIDAANHGDRKVHDYEYDFVDGYRYRTRNMIAQTVFDLRRAVDFLKTRPEIDSGRIGFMGISLGGIIGTVFCGVDERIKVPVIALAGGGLHLAFKMQAAAEETQIYFSIIDPINFVEKISPRPLLMLNAANDEVVPPITSKLLYKKAGEPKKIIWYPTRHRKVPQDQVYPEAIRWFKQHL</sequence>
<gene>
    <name evidence="5" type="ORF">METZ01_LOCUS111324</name>
</gene>
<dbReference type="PROSITE" id="PS00708">
    <property type="entry name" value="PRO_ENDOPEP_SER"/>
    <property type="match status" value="1"/>
</dbReference>
<dbReference type="SUPFAM" id="SSF53474">
    <property type="entry name" value="alpha/beta-Hydrolases"/>
    <property type="match status" value="1"/>
</dbReference>
<dbReference type="GO" id="GO:0006508">
    <property type="term" value="P:proteolysis"/>
    <property type="evidence" value="ECO:0007669"/>
    <property type="project" value="InterPro"/>
</dbReference>
<feature type="transmembrane region" description="Helical" evidence="3">
    <location>
        <begin position="32"/>
        <end position="52"/>
    </location>
</feature>
<accession>A0A381X193</accession>
<evidence type="ECO:0000256" key="3">
    <source>
        <dbReference type="SAM" id="Phobius"/>
    </source>
</evidence>
<dbReference type="InterPro" id="IPR002471">
    <property type="entry name" value="Pept_S9_AS"/>
</dbReference>
<dbReference type="InterPro" id="IPR029058">
    <property type="entry name" value="AB_hydrolase_fold"/>
</dbReference>
<dbReference type="GO" id="GO:0004252">
    <property type="term" value="F:serine-type endopeptidase activity"/>
    <property type="evidence" value="ECO:0007669"/>
    <property type="project" value="InterPro"/>
</dbReference>
<proteinExistence type="predicted"/>
<evidence type="ECO:0000256" key="2">
    <source>
        <dbReference type="SAM" id="MobiDB-lite"/>
    </source>
</evidence>
<dbReference type="PANTHER" id="PTHR22946:SF0">
    <property type="entry name" value="DIENELACTONE HYDROLASE DOMAIN-CONTAINING PROTEIN"/>
    <property type="match status" value="1"/>
</dbReference>
<reference evidence="5" key="1">
    <citation type="submission" date="2018-05" db="EMBL/GenBank/DDBJ databases">
        <authorList>
            <person name="Lanie J.A."/>
            <person name="Ng W.-L."/>
            <person name="Kazmierczak K.M."/>
            <person name="Andrzejewski T.M."/>
            <person name="Davidsen T.M."/>
            <person name="Wayne K.J."/>
            <person name="Tettelin H."/>
            <person name="Glass J.I."/>
            <person name="Rusch D."/>
            <person name="Podicherti R."/>
            <person name="Tsui H.-C.T."/>
            <person name="Winkler M.E."/>
        </authorList>
    </citation>
    <scope>NUCLEOTIDE SEQUENCE</scope>
</reference>
<keyword evidence="3" id="KW-0812">Transmembrane</keyword>
<dbReference type="InterPro" id="IPR008391">
    <property type="entry name" value="AXE1_dom"/>
</dbReference>
<organism evidence="5">
    <name type="scientific">marine metagenome</name>
    <dbReference type="NCBI Taxonomy" id="408172"/>
    <lineage>
        <taxon>unclassified sequences</taxon>
        <taxon>metagenomes</taxon>
        <taxon>ecological metagenomes</taxon>
    </lineage>
</organism>
<feature type="non-terminal residue" evidence="5">
    <location>
        <position position="1"/>
    </location>
</feature>
<dbReference type="EMBL" id="UINC01013552">
    <property type="protein sequence ID" value="SVA58470.1"/>
    <property type="molecule type" value="Genomic_DNA"/>
</dbReference>
<keyword evidence="1" id="KW-0378">Hydrolase</keyword>
<evidence type="ECO:0000256" key="1">
    <source>
        <dbReference type="ARBA" id="ARBA00022801"/>
    </source>
</evidence>
<keyword evidence="3" id="KW-1133">Transmembrane helix</keyword>
<keyword evidence="3" id="KW-0472">Membrane</keyword>
<feature type="region of interest" description="Disordered" evidence="2">
    <location>
        <begin position="1"/>
        <end position="22"/>
    </location>
</feature>